<evidence type="ECO:0000256" key="8">
    <source>
        <dbReference type="ARBA" id="ARBA00022960"/>
    </source>
</evidence>
<proteinExistence type="inferred from homology"/>
<comment type="similarity">
    <text evidence="2">Belongs to the UppP family.</text>
</comment>
<dbReference type="PANTHER" id="PTHR30622">
    <property type="entry name" value="UNDECAPRENYL-DIPHOSPHATASE"/>
    <property type="match status" value="1"/>
</dbReference>
<gene>
    <name evidence="18" type="primary">bacA</name>
    <name evidence="18" type="ORF">OENOO_35025</name>
</gene>
<evidence type="ECO:0000256" key="2">
    <source>
        <dbReference type="ARBA" id="ARBA00010621"/>
    </source>
</evidence>
<dbReference type="AlphaFoldDB" id="A0NHR2"/>
<evidence type="ECO:0000256" key="14">
    <source>
        <dbReference type="ARBA" id="ARBA00032707"/>
    </source>
</evidence>
<dbReference type="Proteomes" id="UP000003346">
    <property type="component" value="Unassembled WGS sequence"/>
</dbReference>
<evidence type="ECO:0000256" key="11">
    <source>
        <dbReference type="ARBA" id="ARBA00023136"/>
    </source>
</evidence>
<keyword evidence="13" id="KW-0961">Cell wall biogenesis/degradation</keyword>
<evidence type="ECO:0000256" key="15">
    <source>
        <dbReference type="ARBA" id="ARBA00032932"/>
    </source>
</evidence>
<feature type="transmembrane region" description="Helical" evidence="17">
    <location>
        <begin position="34"/>
        <end position="53"/>
    </location>
</feature>
<reference evidence="18 19" key="1">
    <citation type="submission" date="2006-11" db="EMBL/GenBank/DDBJ databases">
        <authorList>
            <consortium name="Laboratoire de Microbiologie (Universite Bourgogne)"/>
            <consortium name="GENOME Express"/>
            <consortium name="UMR Oenologie Ampelologie (Universite Bordeaux 2)"/>
            <person name="Guzzo J."/>
        </authorList>
    </citation>
    <scope>NUCLEOTIDE SEQUENCE [LARGE SCALE GENOMIC DNA]</scope>
    <source>
        <strain evidence="18 19">ATCC BAA-1163</strain>
    </source>
</reference>
<evidence type="ECO:0000256" key="7">
    <source>
        <dbReference type="ARBA" id="ARBA00022801"/>
    </source>
</evidence>
<feature type="non-terminal residue" evidence="18">
    <location>
        <position position="1"/>
    </location>
</feature>
<name>A0NHR2_OENOE</name>
<evidence type="ECO:0000256" key="13">
    <source>
        <dbReference type="ARBA" id="ARBA00023316"/>
    </source>
</evidence>
<dbReference type="GO" id="GO:0005886">
    <property type="term" value="C:plasma membrane"/>
    <property type="evidence" value="ECO:0007669"/>
    <property type="project" value="UniProtKB-SubCell"/>
</dbReference>
<evidence type="ECO:0000256" key="9">
    <source>
        <dbReference type="ARBA" id="ARBA00022984"/>
    </source>
</evidence>
<keyword evidence="8" id="KW-0133">Cell shape</keyword>
<evidence type="ECO:0000256" key="16">
    <source>
        <dbReference type="ARBA" id="ARBA00047594"/>
    </source>
</evidence>
<feature type="transmembrane region" description="Helical" evidence="17">
    <location>
        <begin position="6"/>
        <end position="22"/>
    </location>
</feature>
<protein>
    <recommendedName>
        <fullName evidence="4">Undecaprenyl-diphosphatase</fullName>
        <ecNumber evidence="3">3.6.1.27</ecNumber>
    </recommendedName>
    <alternativeName>
        <fullName evidence="15">Bacitracin resistance protein</fullName>
    </alternativeName>
    <alternativeName>
        <fullName evidence="14">Undecaprenyl pyrophosphate phosphatase</fullName>
    </alternativeName>
</protein>
<dbReference type="InterPro" id="IPR003824">
    <property type="entry name" value="UppP"/>
</dbReference>
<accession>A0NHR2</accession>
<evidence type="ECO:0000256" key="3">
    <source>
        <dbReference type="ARBA" id="ARBA00012374"/>
    </source>
</evidence>
<dbReference type="GO" id="GO:0050380">
    <property type="term" value="F:undecaprenyl-diphosphatase activity"/>
    <property type="evidence" value="ECO:0007669"/>
    <property type="project" value="UniProtKB-EC"/>
</dbReference>
<dbReference type="GO" id="GO:0016301">
    <property type="term" value="F:kinase activity"/>
    <property type="evidence" value="ECO:0007669"/>
    <property type="project" value="UniProtKB-KW"/>
</dbReference>
<evidence type="ECO:0000256" key="5">
    <source>
        <dbReference type="ARBA" id="ARBA00022475"/>
    </source>
</evidence>
<keyword evidence="7" id="KW-0378">Hydrolase</keyword>
<evidence type="ECO:0000256" key="4">
    <source>
        <dbReference type="ARBA" id="ARBA00021581"/>
    </source>
</evidence>
<evidence type="ECO:0000256" key="12">
    <source>
        <dbReference type="ARBA" id="ARBA00023251"/>
    </source>
</evidence>
<evidence type="ECO:0000313" key="18">
    <source>
        <dbReference type="EMBL" id="EAV39985.1"/>
    </source>
</evidence>
<keyword evidence="5" id="KW-1003">Cell membrane</keyword>
<keyword evidence="9" id="KW-0573">Peptidoglycan synthesis</keyword>
<keyword evidence="18" id="KW-0808">Transferase</keyword>
<keyword evidence="10 17" id="KW-1133">Transmembrane helix</keyword>
<sequence length="54" mass="6109">VILLVGMFVSFVVAYVVIKWLLRFIQTHDFKAFGWYRIILGVLVIALGAIGIID</sequence>
<evidence type="ECO:0000256" key="6">
    <source>
        <dbReference type="ARBA" id="ARBA00022692"/>
    </source>
</evidence>
<evidence type="ECO:0000313" key="19">
    <source>
        <dbReference type="Proteomes" id="UP000003346"/>
    </source>
</evidence>
<organism evidence="18 19">
    <name type="scientific">Oenococcus oeni ATCC BAA-1163</name>
    <dbReference type="NCBI Taxonomy" id="379360"/>
    <lineage>
        <taxon>Bacteria</taxon>
        <taxon>Bacillati</taxon>
        <taxon>Bacillota</taxon>
        <taxon>Bacilli</taxon>
        <taxon>Lactobacillales</taxon>
        <taxon>Lactobacillaceae</taxon>
        <taxon>Oenococcus</taxon>
    </lineage>
</organism>
<dbReference type="EMBL" id="AAUV01000031">
    <property type="protein sequence ID" value="EAV39985.1"/>
    <property type="molecule type" value="Genomic_DNA"/>
</dbReference>
<keyword evidence="6 17" id="KW-0812">Transmembrane</keyword>
<keyword evidence="12" id="KW-0046">Antibiotic resistance</keyword>
<comment type="caution">
    <text evidence="18">The sequence shown here is derived from an EMBL/GenBank/DDBJ whole genome shotgun (WGS) entry which is preliminary data.</text>
</comment>
<dbReference type="HOGENOM" id="CLU_3055060_0_0_9"/>
<evidence type="ECO:0000256" key="1">
    <source>
        <dbReference type="ARBA" id="ARBA00004651"/>
    </source>
</evidence>
<evidence type="ECO:0000256" key="10">
    <source>
        <dbReference type="ARBA" id="ARBA00022989"/>
    </source>
</evidence>
<dbReference type="GO" id="GO:0046677">
    <property type="term" value="P:response to antibiotic"/>
    <property type="evidence" value="ECO:0007669"/>
    <property type="project" value="UniProtKB-KW"/>
</dbReference>
<dbReference type="GO" id="GO:0008360">
    <property type="term" value="P:regulation of cell shape"/>
    <property type="evidence" value="ECO:0007669"/>
    <property type="project" value="UniProtKB-KW"/>
</dbReference>
<dbReference type="GO" id="GO:0009252">
    <property type="term" value="P:peptidoglycan biosynthetic process"/>
    <property type="evidence" value="ECO:0007669"/>
    <property type="project" value="UniProtKB-KW"/>
</dbReference>
<comment type="subcellular location">
    <subcellularLocation>
        <location evidence="1">Cell membrane</location>
        <topology evidence="1">Multi-pass membrane protein</topology>
    </subcellularLocation>
</comment>
<keyword evidence="18" id="KW-0418">Kinase</keyword>
<keyword evidence="11 17" id="KW-0472">Membrane</keyword>
<dbReference type="GO" id="GO:0071555">
    <property type="term" value="P:cell wall organization"/>
    <property type="evidence" value="ECO:0007669"/>
    <property type="project" value="UniProtKB-KW"/>
</dbReference>
<dbReference type="EC" id="3.6.1.27" evidence="3"/>
<dbReference type="Pfam" id="PF02673">
    <property type="entry name" value="BacA"/>
    <property type="match status" value="1"/>
</dbReference>
<evidence type="ECO:0000256" key="17">
    <source>
        <dbReference type="SAM" id="Phobius"/>
    </source>
</evidence>
<dbReference type="PANTHER" id="PTHR30622:SF3">
    <property type="entry name" value="UNDECAPRENYL-DIPHOSPHATASE"/>
    <property type="match status" value="1"/>
</dbReference>
<comment type="catalytic activity">
    <reaction evidence="16">
        <text>di-trans,octa-cis-undecaprenyl diphosphate + H2O = di-trans,octa-cis-undecaprenyl phosphate + phosphate + H(+)</text>
        <dbReference type="Rhea" id="RHEA:28094"/>
        <dbReference type="ChEBI" id="CHEBI:15377"/>
        <dbReference type="ChEBI" id="CHEBI:15378"/>
        <dbReference type="ChEBI" id="CHEBI:43474"/>
        <dbReference type="ChEBI" id="CHEBI:58405"/>
        <dbReference type="ChEBI" id="CHEBI:60392"/>
        <dbReference type="EC" id="3.6.1.27"/>
    </reaction>
</comment>